<feature type="compositionally biased region" description="Polar residues" evidence="1">
    <location>
        <begin position="64"/>
        <end position="78"/>
    </location>
</feature>
<comment type="caution">
    <text evidence="2">The sequence shown here is derived from an EMBL/GenBank/DDBJ whole genome shotgun (WGS) entry which is preliminary data.</text>
</comment>
<feature type="compositionally biased region" description="Basic and acidic residues" evidence="1">
    <location>
        <begin position="82"/>
        <end position="95"/>
    </location>
</feature>
<proteinExistence type="predicted"/>
<reference evidence="2 3" key="1">
    <citation type="journal article" date="2018" name="Nat. Ecol. Evol.">
        <title>Shark genomes provide insights into elasmobranch evolution and the origin of vertebrates.</title>
        <authorList>
            <person name="Hara Y"/>
            <person name="Yamaguchi K"/>
            <person name="Onimaru K"/>
            <person name="Kadota M"/>
            <person name="Koyanagi M"/>
            <person name="Keeley SD"/>
            <person name="Tatsumi K"/>
            <person name="Tanaka K"/>
            <person name="Motone F"/>
            <person name="Kageyama Y"/>
            <person name="Nozu R"/>
            <person name="Adachi N"/>
            <person name="Nishimura O"/>
            <person name="Nakagawa R"/>
            <person name="Tanegashima C"/>
            <person name="Kiyatake I"/>
            <person name="Matsumoto R"/>
            <person name="Murakumo K"/>
            <person name="Nishida K"/>
            <person name="Terakita A"/>
            <person name="Kuratani S"/>
            <person name="Sato K"/>
            <person name="Hyodo S Kuraku.S."/>
        </authorList>
    </citation>
    <scope>NUCLEOTIDE SEQUENCE [LARGE SCALE GENOMIC DNA]</scope>
</reference>
<dbReference type="Proteomes" id="UP000287033">
    <property type="component" value="Unassembled WGS sequence"/>
</dbReference>
<gene>
    <name evidence="2" type="ORF">chiPu_0006281</name>
</gene>
<evidence type="ECO:0000313" key="3">
    <source>
        <dbReference type="Proteomes" id="UP000287033"/>
    </source>
</evidence>
<dbReference type="OMA" id="ETSEMHI"/>
<feature type="region of interest" description="Disordered" evidence="1">
    <location>
        <begin position="53"/>
        <end position="145"/>
    </location>
</feature>
<feature type="region of interest" description="Disordered" evidence="1">
    <location>
        <begin position="207"/>
        <end position="301"/>
    </location>
</feature>
<evidence type="ECO:0000256" key="1">
    <source>
        <dbReference type="SAM" id="MobiDB-lite"/>
    </source>
</evidence>
<dbReference type="EMBL" id="BEZZ01000180">
    <property type="protein sequence ID" value="GCC27855.1"/>
    <property type="molecule type" value="Genomic_DNA"/>
</dbReference>
<dbReference type="STRING" id="137246.A0A401SBS4"/>
<protein>
    <submittedName>
        <fullName evidence="2">Uncharacterized protein</fullName>
    </submittedName>
</protein>
<accession>A0A401SBS4</accession>
<organism evidence="2 3">
    <name type="scientific">Chiloscyllium punctatum</name>
    <name type="common">Brownbanded bambooshark</name>
    <name type="synonym">Hemiscyllium punctatum</name>
    <dbReference type="NCBI Taxonomy" id="137246"/>
    <lineage>
        <taxon>Eukaryota</taxon>
        <taxon>Metazoa</taxon>
        <taxon>Chordata</taxon>
        <taxon>Craniata</taxon>
        <taxon>Vertebrata</taxon>
        <taxon>Chondrichthyes</taxon>
        <taxon>Elasmobranchii</taxon>
        <taxon>Galeomorphii</taxon>
        <taxon>Galeoidea</taxon>
        <taxon>Orectolobiformes</taxon>
        <taxon>Hemiscylliidae</taxon>
        <taxon>Chiloscyllium</taxon>
    </lineage>
</organism>
<evidence type="ECO:0000313" key="2">
    <source>
        <dbReference type="EMBL" id="GCC27855.1"/>
    </source>
</evidence>
<feature type="compositionally biased region" description="Polar residues" evidence="1">
    <location>
        <begin position="288"/>
        <end position="301"/>
    </location>
</feature>
<keyword evidence="3" id="KW-1185">Reference proteome</keyword>
<sequence>MPAGESEARAKTKAQFEEVLKNYSGLTVGKKKSKKNIPPQENIVLEKLRNKLSLQKDNEDDETILNNTYNPEEQSPRFSKNKLNDRTSVAEKINNDELFEDETPAKTKKKKKKASEHSFVEGAPHPDSVSILRKSREKRSKSAFGEEYQTEIVKKNDMGEDVDSLIQAYQQAIAAKDTGGVRNTAKKVKEQSIKKISRMSSKLAKKLDKMKTVKEPMSVEGETSEMHISELQDEIDGKEKNIPHRKLSSEEEEINNDEKVRRKQEKKKQRPKRKKTKKMKKAIDLSLHITSKRTWNTSFPS</sequence>
<feature type="compositionally biased region" description="Basic residues" evidence="1">
    <location>
        <begin position="261"/>
        <end position="280"/>
    </location>
</feature>
<feature type="compositionally biased region" description="Basic and acidic residues" evidence="1">
    <location>
        <begin position="224"/>
        <end position="242"/>
    </location>
</feature>
<name>A0A401SBS4_CHIPU</name>
<dbReference type="AlphaFoldDB" id="A0A401SBS4"/>
<dbReference type="OrthoDB" id="2096344at2759"/>